<dbReference type="AlphaFoldDB" id="A0A0S4JFC7"/>
<keyword evidence="2" id="KW-1185">Reference proteome</keyword>
<evidence type="ECO:0000313" key="1">
    <source>
        <dbReference type="EMBL" id="CUG87091.1"/>
    </source>
</evidence>
<gene>
    <name evidence="1" type="ORF">BSAL_08285</name>
</gene>
<organism evidence="1 2">
    <name type="scientific">Bodo saltans</name>
    <name type="common">Flagellated protozoan</name>
    <dbReference type="NCBI Taxonomy" id="75058"/>
    <lineage>
        <taxon>Eukaryota</taxon>
        <taxon>Discoba</taxon>
        <taxon>Euglenozoa</taxon>
        <taxon>Kinetoplastea</taxon>
        <taxon>Metakinetoplastina</taxon>
        <taxon>Eubodonida</taxon>
        <taxon>Bodonidae</taxon>
        <taxon>Bodo</taxon>
    </lineage>
</organism>
<accession>A0A0S4JFC7</accession>
<evidence type="ECO:0000313" key="2">
    <source>
        <dbReference type="Proteomes" id="UP000051952"/>
    </source>
</evidence>
<dbReference type="Proteomes" id="UP000051952">
    <property type="component" value="Unassembled WGS sequence"/>
</dbReference>
<dbReference type="OrthoDB" id="5590003at2759"/>
<dbReference type="VEuPathDB" id="TriTrypDB:BSAL_08285"/>
<reference evidence="2" key="1">
    <citation type="submission" date="2015-09" db="EMBL/GenBank/DDBJ databases">
        <authorList>
            <consortium name="Pathogen Informatics"/>
        </authorList>
    </citation>
    <scope>NUCLEOTIDE SEQUENCE [LARGE SCALE GENOMIC DNA]</scope>
    <source>
        <strain evidence="2">Lake Konstanz</strain>
    </source>
</reference>
<feature type="non-terminal residue" evidence="1">
    <location>
        <position position="524"/>
    </location>
</feature>
<proteinExistence type="predicted"/>
<sequence>MESQNGALMTVNMSLKSIVNLSDEQLEKFVTLAHGSRRPTKHPEFLSLDVLGGGFASGELAAVIKTDEDKRLQASLLTSRSGFGAMQALLTSGNYQVELPENGAMLVVAWLLEEGRTSEARELLAQLAPYMDEVKFVPTVVASPPPLAPTTASLGTVERARKQLAHAEARGAAKQALQQPRNDVNAELMDLQAQAVALLVQTLGPGELPRQGATVRNVIPESCAFPFLLSLTSNSRRDATSITTKLEQLLQNATASNRHRRQTSATNALLCALREVSKGENAVSSDSLKIVTVRIRVIMASVLSRRGAWGSEKYEQHMRNVAISVQGDQRHIAARVVMARLGARQDFETLTAVEVERALEAMSIDDAQRVVHSDSRILSLPRLKSCHRKAVKGAMEGTLEELLNYRVVKSGEEVGTVAHVLVSRFKSTQFTDVRLSRLYAEIATAFSRRRSLLLISGPGALQHQVRMTELPWIVPLLSEISKTRATQKLAQQPPELSFARELLVQYWKHFPVTLMPNKLTSALR</sequence>
<name>A0A0S4JFC7_BODSA</name>
<dbReference type="EMBL" id="CYKH01001431">
    <property type="protein sequence ID" value="CUG87091.1"/>
    <property type="molecule type" value="Genomic_DNA"/>
</dbReference>
<protein>
    <submittedName>
        <fullName evidence="1">Uncharacterized protein</fullName>
    </submittedName>
</protein>